<name>A0AAN8GCT6_PATCE</name>
<proteinExistence type="predicted"/>
<keyword evidence="2" id="KW-1185">Reference proteome</keyword>
<dbReference type="AlphaFoldDB" id="A0AAN8GCT6"/>
<sequence length="134" mass="15015">MATRIRPEVMVVTDLSVLRILHKTGKSNIYGRRSSRISNGMQTTQLTRSTEANARTKVLVTFLRSRNPQIKHTNELPIIPTTIHKAQTTTTGIRRTAFKSLCICNSEGIEFKNVPTATVVLSILKIEKKNALLK</sequence>
<evidence type="ECO:0000313" key="1">
    <source>
        <dbReference type="EMBL" id="KAK6167651.1"/>
    </source>
</evidence>
<organism evidence="1 2">
    <name type="scientific">Patella caerulea</name>
    <name type="common">Rayed Mediterranean limpet</name>
    <dbReference type="NCBI Taxonomy" id="87958"/>
    <lineage>
        <taxon>Eukaryota</taxon>
        <taxon>Metazoa</taxon>
        <taxon>Spiralia</taxon>
        <taxon>Lophotrochozoa</taxon>
        <taxon>Mollusca</taxon>
        <taxon>Gastropoda</taxon>
        <taxon>Patellogastropoda</taxon>
        <taxon>Patelloidea</taxon>
        <taxon>Patellidae</taxon>
        <taxon>Patella</taxon>
    </lineage>
</organism>
<protein>
    <submittedName>
        <fullName evidence="1">Uncharacterized protein</fullName>
    </submittedName>
</protein>
<comment type="caution">
    <text evidence="1">The sequence shown here is derived from an EMBL/GenBank/DDBJ whole genome shotgun (WGS) entry which is preliminary data.</text>
</comment>
<reference evidence="1 2" key="1">
    <citation type="submission" date="2024-01" db="EMBL/GenBank/DDBJ databases">
        <title>The genome of the rayed Mediterranean limpet Patella caerulea (Linnaeus, 1758).</title>
        <authorList>
            <person name="Anh-Thu Weber A."/>
            <person name="Halstead-Nussloch G."/>
        </authorList>
    </citation>
    <scope>NUCLEOTIDE SEQUENCE [LARGE SCALE GENOMIC DNA]</scope>
    <source>
        <strain evidence="1">AATW-2023a</strain>
        <tissue evidence="1">Whole specimen</tissue>
    </source>
</reference>
<accession>A0AAN8GCT6</accession>
<evidence type="ECO:0000313" key="2">
    <source>
        <dbReference type="Proteomes" id="UP001347796"/>
    </source>
</evidence>
<dbReference type="Proteomes" id="UP001347796">
    <property type="component" value="Unassembled WGS sequence"/>
</dbReference>
<gene>
    <name evidence="1" type="ORF">SNE40_021627</name>
</gene>
<dbReference type="EMBL" id="JAZGQO010000018">
    <property type="protein sequence ID" value="KAK6167651.1"/>
    <property type="molecule type" value="Genomic_DNA"/>
</dbReference>